<organism evidence="1 2">
    <name type="scientific">Prolixibacter bellariivorans</name>
    <dbReference type="NCBI Taxonomy" id="314319"/>
    <lineage>
        <taxon>Bacteria</taxon>
        <taxon>Pseudomonadati</taxon>
        <taxon>Bacteroidota</taxon>
        <taxon>Bacteroidia</taxon>
        <taxon>Marinilabiliales</taxon>
        <taxon>Prolixibacteraceae</taxon>
        <taxon>Prolixibacter</taxon>
    </lineage>
</organism>
<dbReference type="RefSeq" id="WP_025863921.1">
    <property type="nucleotide sequence ID" value="NZ_BLAX01000001.1"/>
</dbReference>
<proteinExistence type="predicted"/>
<dbReference type="OrthoDB" id="138064at200643"/>
<evidence type="ECO:0000313" key="2">
    <source>
        <dbReference type="Proteomes" id="UP000391834"/>
    </source>
</evidence>
<evidence type="ECO:0000313" key="1">
    <source>
        <dbReference type="EMBL" id="GET34052.1"/>
    </source>
</evidence>
<reference evidence="1 2" key="1">
    <citation type="submission" date="2019-10" db="EMBL/GenBank/DDBJ databases">
        <title>Prolixibacter strains distinguished by the presence of nitrate reductase genes were adept at nitrate-dependent anaerobic corrosion of metallic iron and carbon steel.</title>
        <authorList>
            <person name="Iino T."/>
            <person name="Shono N."/>
            <person name="Ito K."/>
            <person name="Nakamura R."/>
            <person name="Sueoka K."/>
            <person name="Harayama S."/>
            <person name="Ohkuma M."/>
        </authorList>
    </citation>
    <scope>NUCLEOTIDE SEQUENCE [LARGE SCALE GENOMIC DNA]</scope>
    <source>
        <strain evidence="1 2">JCM 13498</strain>
    </source>
</reference>
<dbReference type="EMBL" id="BLAX01000001">
    <property type="protein sequence ID" value="GET34052.1"/>
    <property type="molecule type" value="Genomic_DNA"/>
</dbReference>
<sequence>MIHKIDNTGKLNKSIYQQIGRPISEKENKLINITGSCLFNLRDIRIFNEKNDFELEPNARCNFELFEYGLLLRINDRQHYYVLPLSKNENLRMILKEGEEKIFPINLTGFLYAIGFKRSFLRKYWLLSRGFYNERFELLIETDSEKLLLDSQGKNFKEAVKYFEKSELRTIITTHNNKYKQ</sequence>
<name>A0A5M4B1L2_9BACT</name>
<dbReference type="Proteomes" id="UP000391834">
    <property type="component" value="Unassembled WGS sequence"/>
</dbReference>
<protein>
    <submittedName>
        <fullName evidence="1">Uncharacterized protein</fullName>
    </submittedName>
</protein>
<comment type="caution">
    <text evidence="1">The sequence shown here is derived from an EMBL/GenBank/DDBJ whole genome shotgun (WGS) entry which is preliminary data.</text>
</comment>
<dbReference type="AlphaFoldDB" id="A0A5M4B1L2"/>
<gene>
    <name evidence="1" type="ORF">PbJCM13498_29150</name>
</gene>
<keyword evidence="2" id="KW-1185">Reference proteome</keyword>
<accession>A0A5M4B1L2</accession>